<keyword evidence="3" id="KW-1185">Reference proteome</keyword>
<feature type="transmembrane region" description="Helical" evidence="1">
    <location>
        <begin position="189"/>
        <end position="211"/>
    </location>
</feature>
<evidence type="ECO:0000313" key="3">
    <source>
        <dbReference type="Proteomes" id="UP000297280"/>
    </source>
</evidence>
<keyword evidence="1" id="KW-0812">Transmembrane</keyword>
<dbReference type="EMBL" id="PQXO01000416">
    <property type="protein sequence ID" value="TGO85236.1"/>
    <property type="molecule type" value="Genomic_DNA"/>
</dbReference>
<proteinExistence type="predicted"/>
<keyword evidence="1" id="KW-1133">Transmembrane helix</keyword>
<protein>
    <submittedName>
        <fullName evidence="2">Uncharacterized protein</fullName>
    </submittedName>
</protein>
<evidence type="ECO:0000313" key="2">
    <source>
        <dbReference type="EMBL" id="TGO85236.1"/>
    </source>
</evidence>
<evidence type="ECO:0000256" key="1">
    <source>
        <dbReference type="SAM" id="Phobius"/>
    </source>
</evidence>
<organism evidence="2 3">
    <name type="scientific">Botrytis porri</name>
    <dbReference type="NCBI Taxonomy" id="87229"/>
    <lineage>
        <taxon>Eukaryota</taxon>
        <taxon>Fungi</taxon>
        <taxon>Dikarya</taxon>
        <taxon>Ascomycota</taxon>
        <taxon>Pezizomycotina</taxon>
        <taxon>Leotiomycetes</taxon>
        <taxon>Helotiales</taxon>
        <taxon>Sclerotiniaceae</taxon>
        <taxon>Botrytis</taxon>
    </lineage>
</organism>
<sequence length="212" mass="23202">MSGDEFQQIPIVVGSKPAYSRMGGTSLANADCSQLRMIGDNYQITRTSDTRSAETSYSDLARHSSCESRVVALHLYGALLRGTGAPNSHCSTEMMTWPHTIHRTLRPPRGNRRLGFEVDDSAVATVAPNGITVGVVTAHASMVNVEAAAEKSVFKSKVHKIHILIGIFAYSLCTRAAMIFDYYTEQGDMAIAGAIWAGMFMLFMLTMRYLVK</sequence>
<dbReference type="Proteomes" id="UP000297280">
    <property type="component" value="Unassembled WGS sequence"/>
</dbReference>
<accession>A0A4Z1KIT1</accession>
<dbReference type="AlphaFoldDB" id="A0A4Z1KIT1"/>
<name>A0A4Z1KIT1_9HELO</name>
<keyword evidence="1" id="KW-0472">Membrane</keyword>
<comment type="caution">
    <text evidence="2">The sequence shown here is derived from an EMBL/GenBank/DDBJ whole genome shotgun (WGS) entry which is preliminary data.</text>
</comment>
<feature type="transmembrane region" description="Helical" evidence="1">
    <location>
        <begin position="161"/>
        <end position="183"/>
    </location>
</feature>
<gene>
    <name evidence="2" type="ORF">BPOR_0417g00060</name>
</gene>
<reference evidence="2 3" key="1">
    <citation type="submission" date="2017-12" db="EMBL/GenBank/DDBJ databases">
        <title>Comparative genomics of Botrytis spp.</title>
        <authorList>
            <person name="Valero-Jimenez C.A."/>
            <person name="Tapia P."/>
            <person name="Veloso J."/>
            <person name="Silva-Moreno E."/>
            <person name="Staats M."/>
            <person name="Valdes J.H."/>
            <person name="Van Kan J.A.L."/>
        </authorList>
    </citation>
    <scope>NUCLEOTIDE SEQUENCE [LARGE SCALE GENOMIC DNA]</scope>
    <source>
        <strain evidence="2 3">MUCL3349</strain>
    </source>
</reference>